<proteinExistence type="predicted"/>
<reference evidence="1 2" key="1">
    <citation type="submission" date="2016-06" db="EMBL/GenBank/DDBJ databases">
        <title>Comparative genomics of the ectomycorrhizal sister species Rhizopogon vinicolor and Rhizopogon vesiculosus (Basidiomycota: Boletales) reveals a divergence of the mating type B locus.</title>
        <authorList>
            <consortium name="DOE Joint Genome Institute"/>
            <person name="Mujic A.B."/>
            <person name="Kuo A."/>
            <person name="Tritt A."/>
            <person name="Lipzen A."/>
            <person name="Chen C."/>
            <person name="Johnson J."/>
            <person name="Sharma A."/>
            <person name="Barry K."/>
            <person name="Grigoriev I.V."/>
            <person name="Spatafora J.W."/>
        </authorList>
    </citation>
    <scope>NUCLEOTIDE SEQUENCE [LARGE SCALE GENOMIC DNA]</scope>
    <source>
        <strain evidence="1 2">AM-OR11-026</strain>
    </source>
</reference>
<dbReference type="EMBL" id="KV448143">
    <property type="protein sequence ID" value="OAX43118.1"/>
    <property type="molecule type" value="Genomic_DNA"/>
</dbReference>
<gene>
    <name evidence="1" type="ORF">K503DRAFT_221787</name>
</gene>
<protein>
    <submittedName>
        <fullName evidence="1">Uncharacterized protein</fullName>
    </submittedName>
</protein>
<evidence type="ECO:0000313" key="1">
    <source>
        <dbReference type="EMBL" id="OAX43118.1"/>
    </source>
</evidence>
<accession>A0A1B7NE11</accession>
<dbReference type="Proteomes" id="UP000092154">
    <property type="component" value="Unassembled WGS sequence"/>
</dbReference>
<organism evidence="1 2">
    <name type="scientific">Rhizopogon vinicolor AM-OR11-026</name>
    <dbReference type="NCBI Taxonomy" id="1314800"/>
    <lineage>
        <taxon>Eukaryota</taxon>
        <taxon>Fungi</taxon>
        <taxon>Dikarya</taxon>
        <taxon>Basidiomycota</taxon>
        <taxon>Agaricomycotina</taxon>
        <taxon>Agaricomycetes</taxon>
        <taxon>Agaricomycetidae</taxon>
        <taxon>Boletales</taxon>
        <taxon>Suillineae</taxon>
        <taxon>Rhizopogonaceae</taxon>
        <taxon>Rhizopogon</taxon>
    </lineage>
</organism>
<name>A0A1B7NE11_9AGAM</name>
<dbReference type="AlphaFoldDB" id="A0A1B7NE11"/>
<sequence length="73" mass="7967">MSILQDSTKLLNAHMRIPLEQWRPRHMQHALPPVHSESELTFAVSLGKRASVGILNSGGAAECTMASEISSQI</sequence>
<keyword evidence="2" id="KW-1185">Reference proteome</keyword>
<dbReference type="InParanoid" id="A0A1B7NE11"/>
<evidence type="ECO:0000313" key="2">
    <source>
        <dbReference type="Proteomes" id="UP000092154"/>
    </source>
</evidence>